<dbReference type="Proteomes" id="UP000321367">
    <property type="component" value="Unassembled WGS sequence"/>
</dbReference>
<evidence type="ECO:0000313" key="4">
    <source>
        <dbReference type="Proteomes" id="UP000321367"/>
    </source>
</evidence>
<dbReference type="NCBIfam" id="NF038402">
    <property type="entry name" value="TroA_like"/>
    <property type="match status" value="1"/>
</dbReference>
<accession>A0A5C6ZPZ5</accession>
<feature type="domain" description="Fe/B12 periplasmic-binding" evidence="2">
    <location>
        <begin position="17"/>
        <end position="263"/>
    </location>
</feature>
<evidence type="ECO:0000313" key="3">
    <source>
        <dbReference type="EMBL" id="TXD92538.1"/>
    </source>
</evidence>
<protein>
    <submittedName>
        <fullName evidence="3">ABC transporter substrate-binding protein</fullName>
    </submittedName>
</protein>
<dbReference type="Pfam" id="PF01497">
    <property type="entry name" value="Peripla_BP_2"/>
    <property type="match status" value="1"/>
</dbReference>
<sequence length="263" mass="30519">MKDQLDREINISKPFKRIVSLVPSLTELIVVLGLENELVGVTKFCVHPKDLRSKKVVVGGTKKVHLDKIKDLDPDLILCNKEENTLEMVKELESITQVHVSNVITFEDSKDLVKDYGVLFNTTETATNLVSELINRKNLFREKLNSKKLRVAYFIWRKPWMVVGGNTFINSMLEINGWENIYKNAGSRYPETNLENLKEQKPELILLSSEPFPFQQKHLDEISEFSNSRIEIVDGEFFSWYGSRQLKAFKYFQELQNYLSTPL</sequence>
<keyword evidence="1" id="KW-0732">Signal</keyword>
<dbReference type="PANTHER" id="PTHR30535:SF34">
    <property type="entry name" value="MOLYBDATE-BINDING PROTEIN MOLA"/>
    <property type="match status" value="1"/>
</dbReference>
<dbReference type="InterPro" id="IPR050902">
    <property type="entry name" value="ABC_Transporter_SBP"/>
</dbReference>
<dbReference type="PANTHER" id="PTHR30535">
    <property type="entry name" value="VITAMIN B12-BINDING PROTEIN"/>
    <property type="match status" value="1"/>
</dbReference>
<dbReference type="EMBL" id="VORY01000020">
    <property type="protein sequence ID" value="TXD92538.1"/>
    <property type="molecule type" value="Genomic_DNA"/>
</dbReference>
<dbReference type="OrthoDB" id="9816357at2"/>
<reference evidence="3 4" key="1">
    <citation type="submission" date="2019-08" db="EMBL/GenBank/DDBJ databases">
        <title>Genome sequence of Gillisia hiemivivida IC154 (type strain).</title>
        <authorList>
            <person name="Bowman J.P."/>
        </authorList>
    </citation>
    <scope>NUCLEOTIDE SEQUENCE [LARGE SCALE GENOMIC DNA]</scope>
    <source>
        <strain evidence="3 4">IC154</strain>
    </source>
</reference>
<gene>
    <name evidence="3" type="ORF">ES724_13590</name>
</gene>
<dbReference type="PROSITE" id="PS50983">
    <property type="entry name" value="FE_B12_PBP"/>
    <property type="match status" value="1"/>
</dbReference>
<name>A0A5C6ZPZ5_9FLAO</name>
<evidence type="ECO:0000256" key="1">
    <source>
        <dbReference type="ARBA" id="ARBA00022729"/>
    </source>
</evidence>
<dbReference type="InterPro" id="IPR002491">
    <property type="entry name" value="ABC_transptr_periplasmic_BD"/>
</dbReference>
<organism evidence="3 4">
    <name type="scientific">Gillisia hiemivivida</name>
    <dbReference type="NCBI Taxonomy" id="291190"/>
    <lineage>
        <taxon>Bacteria</taxon>
        <taxon>Pseudomonadati</taxon>
        <taxon>Bacteroidota</taxon>
        <taxon>Flavobacteriia</taxon>
        <taxon>Flavobacteriales</taxon>
        <taxon>Flavobacteriaceae</taxon>
        <taxon>Gillisia</taxon>
    </lineage>
</organism>
<dbReference type="SUPFAM" id="SSF53807">
    <property type="entry name" value="Helical backbone' metal receptor"/>
    <property type="match status" value="1"/>
</dbReference>
<evidence type="ECO:0000259" key="2">
    <source>
        <dbReference type="PROSITE" id="PS50983"/>
    </source>
</evidence>
<dbReference type="AlphaFoldDB" id="A0A5C6ZPZ5"/>
<proteinExistence type="predicted"/>
<comment type="caution">
    <text evidence="3">The sequence shown here is derived from an EMBL/GenBank/DDBJ whole genome shotgun (WGS) entry which is preliminary data.</text>
</comment>
<keyword evidence="4" id="KW-1185">Reference proteome</keyword>
<dbReference type="InterPro" id="IPR054828">
    <property type="entry name" value="Vit_B12_bind_prot"/>
</dbReference>
<dbReference type="Gene3D" id="3.40.50.1980">
    <property type="entry name" value="Nitrogenase molybdenum iron protein domain"/>
    <property type="match status" value="2"/>
</dbReference>